<evidence type="ECO:0000313" key="7">
    <source>
        <dbReference type="Proteomes" id="UP000430971"/>
    </source>
</evidence>
<proteinExistence type="predicted"/>
<dbReference type="EMBL" id="WDUB01000013">
    <property type="protein sequence ID" value="KAB7202550.1"/>
    <property type="molecule type" value="Genomic_DNA"/>
</dbReference>
<dbReference type="RefSeq" id="WP_007058189.1">
    <property type="nucleotide sequence ID" value="NZ_JADNHR010000006.1"/>
</dbReference>
<feature type="region of interest" description="Disordered" evidence="1">
    <location>
        <begin position="98"/>
        <end position="117"/>
    </location>
</feature>
<organism evidence="5 6">
    <name type="scientific">Bifidobacterium longum</name>
    <dbReference type="NCBI Taxonomy" id="216816"/>
    <lineage>
        <taxon>Bacteria</taxon>
        <taxon>Bacillati</taxon>
        <taxon>Actinomycetota</taxon>
        <taxon>Actinomycetes</taxon>
        <taxon>Bifidobacteriales</taxon>
        <taxon>Bifidobacteriaceae</taxon>
        <taxon>Bifidobacterium</taxon>
    </lineage>
</organism>
<evidence type="ECO:0000313" key="9">
    <source>
        <dbReference type="Proteomes" id="UP000476628"/>
    </source>
</evidence>
<evidence type="ECO:0000313" key="6">
    <source>
        <dbReference type="Proteomes" id="UP000232654"/>
    </source>
</evidence>
<name>A0A2N0SYL4_BIFLN</name>
<evidence type="ECO:0000256" key="1">
    <source>
        <dbReference type="SAM" id="MobiDB-lite"/>
    </source>
</evidence>
<gene>
    <name evidence="5" type="ORF">APC1503_2039</name>
    <name evidence="4" type="ORF">GBB63_06800</name>
    <name evidence="3" type="ORF">GBB73_06435</name>
    <name evidence="2" type="ORF">GBC45_08330</name>
</gene>
<dbReference type="Proteomes" id="UP000460881">
    <property type="component" value="Unassembled WGS sequence"/>
</dbReference>
<comment type="caution">
    <text evidence="5">The sequence shown here is derived from an EMBL/GenBank/DDBJ whole genome shotgun (WGS) entry which is preliminary data.</text>
</comment>
<dbReference type="AlphaFoldDB" id="A0A2N0SYL4"/>
<protein>
    <submittedName>
        <fullName evidence="5">Uncharacterized protein</fullName>
    </submittedName>
</protein>
<evidence type="ECO:0000313" key="3">
    <source>
        <dbReference type="EMBL" id="KAB7337409.1"/>
    </source>
</evidence>
<evidence type="ECO:0000313" key="8">
    <source>
        <dbReference type="Proteomes" id="UP000460881"/>
    </source>
</evidence>
<accession>A0A2N0SYL4</accession>
<dbReference type="Proteomes" id="UP000232654">
    <property type="component" value="Unassembled WGS sequence"/>
</dbReference>
<reference evidence="7 8" key="2">
    <citation type="journal article" date="2019" name="Nat. Med.">
        <title>A library of human gut bacterial isolates paired with longitudinal multiomics data enables mechanistic microbiome research.</title>
        <authorList>
            <person name="Poyet M."/>
            <person name="Groussin M."/>
            <person name="Gibbons S.M."/>
            <person name="Avila-Pacheco J."/>
            <person name="Jiang X."/>
            <person name="Kearney S.M."/>
            <person name="Perrotta A.R."/>
            <person name="Berdy B."/>
            <person name="Zhao S."/>
            <person name="Lieberman T.D."/>
            <person name="Swanson P.K."/>
            <person name="Smith M."/>
            <person name="Roesemann S."/>
            <person name="Alexander J.E."/>
            <person name="Rich S.A."/>
            <person name="Livny J."/>
            <person name="Vlamakis H."/>
            <person name="Clish C."/>
            <person name="Bullock K."/>
            <person name="Deik A."/>
            <person name="Scott J."/>
            <person name="Pierce K.A."/>
            <person name="Xavier R.J."/>
            <person name="Alm E.J."/>
        </authorList>
    </citation>
    <scope>NUCLEOTIDE SEQUENCE [LARGE SCALE GENOMIC DNA]</scope>
    <source>
        <strain evidence="2 9">BIOML-A136</strain>
        <strain evidence="4 8">BIOML-A55</strain>
        <strain evidence="3 7">BIOML-A65</strain>
    </source>
</reference>
<sequence>MAYNKRYRVSHTFENGTRFIGTIGIRNATPDFPENIEGRMIVESVNGRFQGVFKLVNGTVGRVSGVVLPPQPKNWIFEPQGADKYLQNETGPNVELPRTELDIASNREPQYDSVLSDGTPDDAELLSLIA</sequence>
<dbReference type="EMBL" id="PJDT01000031">
    <property type="protein sequence ID" value="PKC86885.1"/>
    <property type="molecule type" value="Genomic_DNA"/>
</dbReference>
<dbReference type="Proteomes" id="UP000430971">
    <property type="component" value="Unassembled WGS sequence"/>
</dbReference>
<dbReference type="Proteomes" id="UP000476628">
    <property type="component" value="Unassembled WGS sequence"/>
</dbReference>
<reference evidence="5 6" key="1">
    <citation type="submission" date="2017-12" db="EMBL/GenBank/DDBJ databases">
        <title>Bifidobacterium longum APC/DPC strains.</title>
        <authorList>
            <person name="Arboleya S."/>
        </authorList>
    </citation>
    <scope>NUCLEOTIDE SEQUENCE [LARGE SCALE GENOMIC DNA]</scope>
    <source>
        <strain evidence="5 6">APC1503</strain>
    </source>
</reference>
<dbReference type="EMBL" id="WDRC01000015">
    <property type="protein sequence ID" value="KAB7358643.1"/>
    <property type="molecule type" value="Genomic_DNA"/>
</dbReference>
<evidence type="ECO:0000313" key="5">
    <source>
        <dbReference type="EMBL" id="PKC86885.1"/>
    </source>
</evidence>
<dbReference type="EMBL" id="WDRM01000013">
    <property type="protein sequence ID" value="KAB7337409.1"/>
    <property type="molecule type" value="Genomic_DNA"/>
</dbReference>
<evidence type="ECO:0000313" key="2">
    <source>
        <dbReference type="EMBL" id="KAB7202550.1"/>
    </source>
</evidence>
<evidence type="ECO:0000313" key="4">
    <source>
        <dbReference type="EMBL" id="KAB7358643.1"/>
    </source>
</evidence>